<dbReference type="Gene3D" id="1.10.30.50">
    <property type="match status" value="1"/>
</dbReference>
<dbReference type="OrthoDB" id="9779761at2"/>
<dbReference type="EMBL" id="CBXV010000007">
    <property type="protein sequence ID" value="CDM66215.1"/>
    <property type="molecule type" value="Genomic_DNA"/>
</dbReference>
<dbReference type="InterPro" id="IPR003615">
    <property type="entry name" value="HNH_nuc"/>
</dbReference>
<keyword evidence="2" id="KW-0540">Nuclease</keyword>
<dbReference type="Pfam" id="PF14279">
    <property type="entry name" value="HNH_5"/>
    <property type="match status" value="1"/>
</dbReference>
<dbReference type="STRING" id="454194.PYK22_02229"/>
<sequence>MNGRVLVLNASYEPINVCTERRAIVMIFKGVARVEEYNGHVIRSARMEIRAPSVIRLTDYIHIPYKNRTLSRKNILLRDHSTCQYCGQQFPPSELTLDHVIPRSRGGESTWDNLVACCRRCNHRKGNRTPEEAGMKLIRPPRGFSPHVSRQIMRYLGRADETWRKYLFYESDVQG</sequence>
<proteinExistence type="predicted"/>
<dbReference type="InterPro" id="IPR029471">
    <property type="entry name" value="HNH_5"/>
</dbReference>
<keyword evidence="2" id="KW-0255">Endonuclease</keyword>
<reference evidence="2 3" key="2">
    <citation type="submission" date="2015-01" db="EMBL/GenBank/DDBJ databases">
        <title>Complete genome sequence of Pyrinomonas methylaliphatogenes type strain K22T.</title>
        <authorList>
            <person name="Lee K.C.Y."/>
            <person name="Power J.F."/>
            <person name="Dunfield P.F."/>
            <person name="Morgan X.C."/>
            <person name="Huttenhower C."/>
            <person name="Stott M.B."/>
        </authorList>
    </citation>
    <scope>NUCLEOTIDE SEQUENCE [LARGE SCALE GENOMIC DNA]</scope>
    <source>
        <strain evidence="2 3">K22</strain>
    </source>
</reference>
<evidence type="ECO:0000313" key="3">
    <source>
        <dbReference type="Proteomes" id="UP000031518"/>
    </source>
</evidence>
<keyword evidence="3" id="KW-1185">Reference proteome</keyword>
<dbReference type="SMART" id="SM00507">
    <property type="entry name" value="HNHc"/>
    <property type="match status" value="1"/>
</dbReference>
<name>A0A0B6X1H0_9BACT</name>
<dbReference type="PANTHER" id="PTHR33877:SF2">
    <property type="entry name" value="OS07G0170200 PROTEIN"/>
    <property type="match status" value="1"/>
</dbReference>
<dbReference type="InterPro" id="IPR052892">
    <property type="entry name" value="NA-targeting_endonuclease"/>
</dbReference>
<keyword evidence="2" id="KW-0378">Hydrolase</keyword>
<evidence type="ECO:0000313" key="2">
    <source>
        <dbReference type="EMBL" id="CDM66215.1"/>
    </source>
</evidence>
<organism evidence="2 3">
    <name type="scientific">Pyrinomonas methylaliphatogenes</name>
    <dbReference type="NCBI Taxonomy" id="454194"/>
    <lineage>
        <taxon>Bacteria</taxon>
        <taxon>Pseudomonadati</taxon>
        <taxon>Acidobacteriota</taxon>
        <taxon>Blastocatellia</taxon>
        <taxon>Blastocatellales</taxon>
        <taxon>Pyrinomonadaceae</taxon>
        <taxon>Pyrinomonas</taxon>
    </lineage>
</organism>
<reference evidence="2 3" key="1">
    <citation type="submission" date="2013-12" db="EMBL/GenBank/DDBJ databases">
        <authorList>
            <person name="Stott M."/>
        </authorList>
    </citation>
    <scope>NUCLEOTIDE SEQUENCE [LARGE SCALE GENOMIC DNA]</scope>
    <source>
        <strain evidence="2 3">K22</strain>
    </source>
</reference>
<dbReference type="Proteomes" id="UP000031518">
    <property type="component" value="Unassembled WGS sequence"/>
</dbReference>
<dbReference type="RefSeq" id="WP_041977200.1">
    <property type="nucleotide sequence ID" value="NZ_CBXV010000007.1"/>
</dbReference>
<protein>
    <submittedName>
        <fullName evidence="2">Restriction endonuclease</fullName>
    </submittedName>
</protein>
<evidence type="ECO:0000259" key="1">
    <source>
        <dbReference type="SMART" id="SM00507"/>
    </source>
</evidence>
<accession>A0A0B6X1H0</accession>
<dbReference type="PANTHER" id="PTHR33877">
    <property type="entry name" value="SLL1193 PROTEIN"/>
    <property type="match status" value="1"/>
</dbReference>
<dbReference type="GO" id="GO:0004519">
    <property type="term" value="F:endonuclease activity"/>
    <property type="evidence" value="ECO:0007669"/>
    <property type="project" value="UniProtKB-KW"/>
</dbReference>
<dbReference type="CDD" id="cd00085">
    <property type="entry name" value="HNHc"/>
    <property type="match status" value="1"/>
</dbReference>
<dbReference type="AlphaFoldDB" id="A0A0B6X1H0"/>
<gene>
    <name evidence="2" type="ORF">PYK22_02229</name>
</gene>
<feature type="domain" description="HNH nuclease" evidence="1">
    <location>
        <begin position="70"/>
        <end position="123"/>
    </location>
</feature>